<feature type="transmembrane region" description="Helical" evidence="1">
    <location>
        <begin position="9"/>
        <end position="27"/>
    </location>
</feature>
<dbReference type="Proteomes" id="UP000198773">
    <property type="component" value="Unassembled WGS sequence"/>
</dbReference>
<protein>
    <submittedName>
        <fullName evidence="2">Uncharacterized protein</fullName>
    </submittedName>
</protein>
<reference evidence="2 3" key="1">
    <citation type="submission" date="2016-10" db="EMBL/GenBank/DDBJ databases">
        <authorList>
            <person name="de Groot N.N."/>
        </authorList>
    </citation>
    <scope>NUCLEOTIDE SEQUENCE [LARGE SCALE GENOMIC DNA]</scope>
    <source>
        <strain evidence="2 3">CGMCC 1.3430</strain>
    </source>
</reference>
<dbReference type="EMBL" id="FNRM01000003">
    <property type="protein sequence ID" value="SEA38599.1"/>
    <property type="molecule type" value="Genomic_DNA"/>
</dbReference>
<keyword evidence="1" id="KW-0812">Transmembrane</keyword>
<keyword evidence="3" id="KW-1185">Reference proteome</keyword>
<evidence type="ECO:0000313" key="3">
    <source>
        <dbReference type="Proteomes" id="UP000198773"/>
    </source>
</evidence>
<keyword evidence="1" id="KW-0472">Membrane</keyword>
<organism evidence="2 3">
    <name type="scientific">Alkalimonas amylolytica</name>
    <dbReference type="NCBI Taxonomy" id="152573"/>
    <lineage>
        <taxon>Bacteria</taxon>
        <taxon>Pseudomonadati</taxon>
        <taxon>Pseudomonadota</taxon>
        <taxon>Gammaproteobacteria</taxon>
        <taxon>Alkalimonas</taxon>
    </lineage>
</organism>
<feature type="transmembrane region" description="Helical" evidence="1">
    <location>
        <begin position="47"/>
        <end position="66"/>
    </location>
</feature>
<proteinExistence type="predicted"/>
<dbReference type="AlphaFoldDB" id="A0A1H4ARV5"/>
<accession>A0A1H4ARV5</accession>
<evidence type="ECO:0000313" key="2">
    <source>
        <dbReference type="EMBL" id="SEA38599.1"/>
    </source>
</evidence>
<evidence type="ECO:0000256" key="1">
    <source>
        <dbReference type="SAM" id="Phobius"/>
    </source>
</evidence>
<sequence length="78" mass="8647">MIVRISNPYFMLLATMGYLVFFVPYGFTVEGHERSFGSTDGEMGKLLGIIIAVLASAVASIALSEIRKRYLTNKASRR</sequence>
<keyword evidence="1" id="KW-1133">Transmembrane helix</keyword>
<name>A0A1H4ARV5_ALKAM</name>
<gene>
    <name evidence="2" type="ORF">SAMN04488051_1032</name>
</gene>